<name>A0A3B0UXM2_9ZZZZ</name>
<dbReference type="PANTHER" id="PTHR34704:SF2">
    <property type="entry name" value="ATPASE"/>
    <property type="match status" value="1"/>
</dbReference>
<gene>
    <name evidence="2" type="ORF">MNBD_CHLOROFLEXI01-5368</name>
</gene>
<dbReference type="GO" id="GO:0005524">
    <property type="term" value="F:ATP binding"/>
    <property type="evidence" value="ECO:0007669"/>
    <property type="project" value="InterPro"/>
</dbReference>
<proteinExistence type="predicted"/>
<feature type="domain" description="ATPase" evidence="1">
    <location>
        <begin position="9"/>
        <end position="55"/>
    </location>
</feature>
<evidence type="ECO:0000259" key="1">
    <source>
        <dbReference type="Pfam" id="PF01637"/>
    </source>
</evidence>
<accession>A0A3B0UXM2</accession>
<reference evidence="2" key="1">
    <citation type="submission" date="2018-06" db="EMBL/GenBank/DDBJ databases">
        <authorList>
            <person name="Zhirakovskaya E."/>
        </authorList>
    </citation>
    <scope>NUCLEOTIDE SEQUENCE</scope>
</reference>
<organism evidence="2">
    <name type="scientific">hydrothermal vent metagenome</name>
    <dbReference type="NCBI Taxonomy" id="652676"/>
    <lineage>
        <taxon>unclassified sequences</taxon>
        <taxon>metagenomes</taxon>
        <taxon>ecological metagenomes</taxon>
    </lineage>
</organism>
<dbReference type="EMBL" id="UOEU01000185">
    <property type="protein sequence ID" value="VAW31232.1"/>
    <property type="molecule type" value="Genomic_DNA"/>
</dbReference>
<dbReference type="SUPFAM" id="SSF52540">
    <property type="entry name" value="P-loop containing nucleoside triphosphate hydrolases"/>
    <property type="match status" value="1"/>
</dbReference>
<protein>
    <recommendedName>
        <fullName evidence="1">ATPase domain-containing protein</fullName>
    </recommendedName>
</protein>
<dbReference type="InterPro" id="IPR011579">
    <property type="entry name" value="ATPase_dom"/>
</dbReference>
<dbReference type="AlphaFoldDB" id="A0A3B0UXM2"/>
<dbReference type="Gene3D" id="3.40.50.300">
    <property type="entry name" value="P-loop containing nucleotide triphosphate hydrolases"/>
    <property type="match status" value="1"/>
</dbReference>
<dbReference type="InterPro" id="IPR027417">
    <property type="entry name" value="P-loop_NTPase"/>
</dbReference>
<dbReference type="PANTHER" id="PTHR34704">
    <property type="entry name" value="ATPASE"/>
    <property type="match status" value="1"/>
</dbReference>
<sequence>MWLNQDMRFVDRENELAFLNQLLQQPRSRAAQFVLIYGRRRVGKTRLLRHWIAQTDLPATYWVAEKENAALQRRKFIA</sequence>
<feature type="non-terminal residue" evidence="2">
    <location>
        <position position="78"/>
    </location>
</feature>
<evidence type="ECO:0000313" key="2">
    <source>
        <dbReference type="EMBL" id="VAW31232.1"/>
    </source>
</evidence>
<dbReference type="Pfam" id="PF01637">
    <property type="entry name" value="ATPase_2"/>
    <property type="match status" value="1"/>
</dbReference>